<keyword evidence="7" id="KW-1185">Reference proteome</keyword>
<accession>A0A6A8MDD3</accession>
<evidence type="ECO:0000259" key="5">
    <source>
        <dbReference type="PROSITE" id="PS50932"/>
    </source>
</evidence>
<dbReference type="PROSITE" id="PS50932">
    <property type="entry name" value="HTH_LACI_2"/>
    <property type="match status" value="1"/>
</dbReference>
<dbReference type="RefSeq" id="WP_154548022.1">
    <property type="nucleotide sequence ID" value="NZ_VUMX01000008.1"/>
</dbReference>
<name>A0A6A8MDD3_9LACO</name>
<dbReference type="Proteomes" id="UP000438120">
    <property type="component" value="Unassembled WGS sequence"/>
</dbReference>
<organism evidence="6 7">
    <name type="scientific">Lactobacillus porci</name>
    <dbReference type="NCBI Taxonomy" id="2012477"/>
    <lineage>
        <taxon>Bacteria</taxon>
        <taxon>Bacillati</taxon>
        <taxon>Bacillota</taxon>
        <taxon>Bacilli</taxon>
        <taxon>Lactobacillales</taxon>
        <taxon>Lactobacillaceae</taxon>
        <taxon>Lactobacillus</taxon>
    </lineage>
</organism>
<dbReference type="SMART" id="SM00354">
    <property type="entry name" value="HTH_LACI"/>
    <property type="match status" value="1"/>
</dbReference>
<evidence type="ECO:0000313" key="6">
    <source>
        <dbReference type="EMBL" id="MST86847.1"/>
    </source>
</evidence>
<evidence type="ECO:0000256" key="2">
    <source>
        <dbReference type="ARBA" id="ARBA00023015"/>
    </source>
</evidence>
<keyword evidence="4" id="KW-0804">Transcription</keyword>
<comment type="caution">
    <text evidence="6">The sequence shown here is derived from an EMBL/GenBank/DDBJ whole genome shotgun (WGS) entry which is preliminary data.</text>
</comment>
<gene>
    <name evidence="6" type="ORF">FYJ62_04120</name>
</gene>
<dbReference type="GO" id="GO:0000976">
    <property type="term" value="F:transcription cis-regulatory region binding"/>
    <property type="evidence" value="ECO:0007669"/>
    <property type="project" value="TreeGrafter"/>
</dbReference>
<dbReference type="InterPro" id="IPR010982">
    <property type="entry name" value="Lambda_DNA-bd_dom_sf"/>
</dbReference>
<dbReference type="Gene3D" id="3.40.50.2300">
    <property type="match status" value="2"/>
</dbReference>
<dbReference type="CDD" id="cd01392">
    <property type="entry name" value="HTH_LacI"/>
    <property type="match status" value="1"/>
</dbReference>
<keyword evidence="1" id="KW-0678">Repressor</keyword>
<dbReference type="Gene3D" id="1.10.260.40">
    <property type="entry name" value="lambda repressor-like DNA-binding domains"/>
    <property type="match status" value="1"/>
</dbReference>
<evidence type="ECO:0000256" key="4">
    <source>
        <dbReference type="ARBA" id="ARBA00023163"/>
    </source>
</evidence>
<evidence type="ECO:0000313" key="7">
    <source>
        <dbReference type="Proteomes" id="UP000438120"/>
    </source>
</evidence>
<protein>
    <submittedName>
        <fullName evidence="6">LacI family transcriptional regulator</fullName>
    </submittedName>
</protein>
<dbReference type="AlphaFoldDB" id="A0A6A8MDD3"/>
<dbReference type="InterPro" id="IPR046335">
    <property type="entry name" value="LacI/GalR-like_sensor"/>
</dbReference>
<dbReference type="OrthoDB" id="9796186at2"/>
<reference evidence="6 7" key="1">
    <citation type="submission" date="2019-08" db="EMBL/GenBank/DDBJ databases">
        <title>In-depth cultivation of the pig gut microbiome towards novel bacterial diversity and tailored functional studies.</title>
        <authorList>
            <person name="Wylensek D."/>
            <person name="Hitch T.C.A."/>
            <person name="Clavel T."/>
        </authorList>
    </citation>
    <scope>NUCLEOTIDE SEQUENCE [LARGE SCALE GENOMIC DNA]</scope>
    <source>
        <strain evidence="6 7">Bifido-178-WT-2B</strain>
    </source>
</reference>
<dbReference type="InterPro" id="IPR000843">
    <property type="entry name" value="HTH_LacI"/>
</dbReference>
<dbReference type="EMBL" id="VUMX01000008">
    <property type="protein sequence ID" value="MST86847.1"/>
    <property type="molecule type" value="Genomic_DNA"/>
</dbReference>
<dbReference type="SUPFAM" id="SSF53822">
    <property type="entry name" value="Periplasmic binding protein-like I"/>
    <property type="match status" value="1"/>
</dbReference>
<sequence length="328" mass="36296">MRPKLTDVAEKAGCSPTTVSRVINNHGYISQKTKDKVFAAMRELNYQPNTLARSLQGKQTKMIGMIVPNITNPFFAELVAGVEQTLADDGYRLLLCDADRDSDKEHRYLQMLEANQVDGIITGSHNLGLEEYQRVGLPIVSFDRDLSDKVPIVTSDNYHGGCLATQALIDAGCQDIYFVGNPSKTGNPTTKRFLGYMDTMASAGLPSHTARSAFYESPLAKSMAMRELLQSDRKLDGVFCSDDLTAILLLKQAQRLGIRVPEDLKVIGFDGTKLVQTYLPELATIVQPIGDLAALLVKLLYERIADPDKHLDKNSYVMPVKLLRNQTI</sequence>
<evidence type="ECO:0000256" key="1">
    <source>
        <dbReference type="ARBA" id="ARBA00022491"/>
    </source>
</evidence>
<dbReference type="SUPFAM" id="SSF47413">
    <property type="entry name" value="lambda repressor-like DNA-binding domains"/>
    <property type="match status" value="1"/>
</dbReference>
<keyword evidence="2" id="KW-0805">Transcription regulation</keyword>
<dbReference type="GO" id="GO:0003700">
    <property type="term" value="F:DNA-binding transcription factor activity"/>
    <property type="evidence" value="ECO:0007669"/>
    <property type="project" value="TreeGrafter"/>
</dbReference>
<dbReference type="Pfam" id="PF00356">
    <property type="entry name" value="LacI"/>
    <property type="match status" value="1"/>
</dbReference>
<dbReference type="PANTHER" id="PTHR30146:SF95">
    <property type="entry name" value="RIBOSE OPERON REPRESSOR"/>
    <property type="match status" value="1"/>
</dbReference>
<dbReference type="PANTHER" id="PTHR30146">
    <property type="entry name" value="LACI-RELATED TRANSCRIPTIONAL REPRESSOR"/>
    <property type="match status" value="1"/>
</dbReference>
<dbReference type="InterPro" id="IPR028082">
    <property type="entry name" value="Peripla_BP_I"/>
</dbReference>
<proteinExistence type="predicted"/>
<evidence type="ECO:0000256" key="3">
    <source>
        <dbReference type="ARBA" id="ARBA00023125"/>
    </source>
</evidence>
<feature type="domain" description="HTH lacI-type" evidence="5">
    <location>
        <begin position="3"/>
        <end position="57"/>
    </location>
</feature>
<dbReference type="CDD" id="cd06291">
    <property type="entry name" value="PBP1_Qymf-like"/>
    <property type="match status" value="1"/>
</dbReference>
<keyword evidence="3" id="KW-0238">DNA-binding</keyword>
<dbReference type="Pfam" id="PF13377">
    <property type="entry name" value="Peripla_BP_3"/>
    <property type="match status" value="1"/>
</dbReference>